<dbReference type="Pfam" id="PF00069">
    <property type="entry name" value="Pkinase"/>
    <property type="match status" value="1"/>
</dbReference>
<dbReference type="Gene3D" id="3.30.200.20">
    <property type="entry name" value="Phosphorylase Kinase, domain 1"/>
    <property type="match status" value="1"/>
</dbReference>
<proteinExistence type="predicted"/>
<feature type="binding site" evidence="1">
    <location>
        <position position="300"/>
    </location>
    <ligand>
        <name>ATP</name>
        <dbReference type="ChEBI" id="CHEBI:30616"/>
    </ligand>
</feature>
<dbReference type="InterPro" id="IPR000719">
    <property type="entry name" value="Prot_kinase_dom"/>
</dbReference>
<keyword evidence="3" id="KW-0732">Signal</keyword>
<feature type="compositionally biased region" description="Low complexity" evidence="2">
    <location>
        <begin position="1058"/>
        <end position="1071"/>
    </location>
</feature>
<feature type="compositionally biased region" description="Low complexity" evidence="2">
    <location>
        <begin position="386"/>
        <end position="409"/>
    </location>
</feature>
<accession>A0A2P6TW53</accession>
<evidence type="ECO:0000259" key="4">
    <source>
        <dbReference type="PROSITE" id="PS50011"/>
    </source>
</evidence>
<feature type="region of interest" description="Disordered" evidence="2">
    <location>
        <begin position="990"/>
        <end position="1073"/>
    </location>
</feature>
<dbReference type="OrthoDB" id="515161at2759"/>
<name>A0A2P6TW53_CHLSO</name>
<comment type="caution">
    <text evidence="5">The sequence shown here is derived from an EMBL/GenBank/DDBJ whole genome shotgun (WGS) entry which is preliminary data.</text>
</comment>
<dbReference type="PROSITE" id="PS50011">
    <property type="entry name" value="PROTEIN_KINASE_DOM"/>
    <property type="match status" value="2"/>
</dbReference>
<dbReference type="PROSITE" id="PS00109">
    <property type="entry name" value="PROTEIN_KINASE_TYR"/>
    <property type="match status" value="2"/>
</dbReference>
<organism evidence="5 6">
    <name type="scientific">Chlorella sorokiniana</name>
    <name type="common">Freshwater green alga</name>
    <dbReference type="NCBI Taxonomy" id="3076"/>
    <lineage>
        <taxon>Eukaryota</taxon>
        <taxon>Viridiplantae</taxon>
        <taxon>Chlorophyta</taxon>
        <taxon>core chlorophytes</taxon>
        <taxon>Trebouxiophyceae</taxon>
        <taxon>Chlorellales</taxon>
        <taxon>Chlorellaceae</taxon>
        <taxon>Chlorella clade</taxon>
        <taxon>Chlorella</taxon>
    </lineage>
</organism>
<gene>
    <name evidence="5" type="ORF">C2E21_2979</name>
</gene>
<dbReference type="GO" id="GO:0004674">
    <property type="term" value="F:protein serine/threonine kinase activity"/>
    <property type="evidence" value="ECO:0007669"/>
    <property type="project" value="TreeGrafter"/>
</dbReference>
<dbReference type="CDD" id="cd14014">
    <property type="entry name" value="STKc_PknB_like"/>
    <property type="match status" value="1"/>
</dbReference>
<feature type="region of interest" description="Disordered" evidence="2">
    <location>
        <begin position="386"/>
        <end position="410"/>
    </location>
</feature>
<evidence type="ECO:0000313" key="5">
    <source>
        <dbReference type="EMBL" id="PRW58290.1"/>
    </source>
</evidence>
<keyword evidence="5" id="KW-0418">Kinase</keyword>
<evidence type="ECO:0000313" key="6">
    <source>
        <dbReference type="Proteomes" id="UP000239899"/>
    </source>
</evidence>
<keyword evidence="5" id="KW-0808">Transferase</keyword>
<dbReference type="Gene3D" id="1.10.510.10">
    <property type="entry name" value="Transferase(Phosphotransferase) domain 1"/>
    <property type="match status" value="3"/>
</dbReference>
<keyword evidence="1" id="KW-0067">ATP-binding</keyword>
<dbReference type="SUPFAM" id="SSF56112">
    <property type="entry name" value="Protein kinase-like (PK-like)"/>
    <property type="match status" value="2"/>
</dbReference>
<evidence type="ECO:0000256" key="3">
    <source>
        <dbReference type="SAM" id="SignalP"/>
    </source>
</evidence>
<feature type="domain" description="Protein kinase" evidence="4">
    <location>
        <begin position="271"/>
        <end position="629"/>
    </location>
</feature>
<evidence type="ECO:0000256" key="2">
    <source>
        <dbReference type="SAM" id="MobiDB-lite"/>
    </source>
</evidence>
<dbReference type="InterPro" id="IPR017441">
    <property type="entry name" value="Protein_kinase_ATP_BS"/>
</dbReference>
<dbReference type="EMBL" id="LHPG02000005">
    <property type="protein sequence ID" value="PRW58290.1"/>
    <property type="molecule type" value="Genomic_DNA"/>
</dbReference>
<dbReference type="InterPro" id="IPR011009">
    <property type="entry name" value="Kinase-like_dom_sf"/>
</dbReference>
<dbReference type="GO" id="GO:0005524">
    <property type="term" value="F:ATP binding"/>
    <property type="evidence" value="ECO:0007669"/>
    <property type="project" value="UniProtKB-UniRule"/>
</dbReference>
<dbReference type="Proteomes" id="UP000239899">
    <property type="component" value="Unassembled WGS sequence"/>
</dbReference>
<dbReference type="Pfam" id="PF07714">
    <property type="entry name" value="PK_Tyr_Ser-Thr"/>
    <property type="match status" value="2"/>
</dbReference>
<dbReference type="InterPro" id="IPR008266">
    <property type="entry name" value="Tyr_kinase_AS"/>
</dbReference>
<dbReference type="InterPro" id="IPR051681">
    <property type="entry name" value="Ser/Thr_Kinases-Pseudokinases"/>
</dbReference>
<dbReference type="PANTHER" id="PTHR44329">
    <property type="entry name" value="SERINE/THREONINE-PROTEIN KINASE TNNI3K-RELATED"/>
    <property type="match status" value="1"/>
</dbReference>
<feature type="binding site" evidence="1">
    <location>
        <position position="927"/>
    </location>
    <ligand>
        <name>ATP</name>
        <dbReference type="ChEBI" id="CHEBI:30616"/>
    </ligand>
</feature>
<feature type="chain" id="PRO_5015153090" evidence="3">
    <location>
        <begin position="23"/>
        <end position="1297"/>
    </location>
</feature>
<keyword evidence="1" id="KW-0547">Nucleotide-binding</keyword>
<dbReference type="PROSITE" id="PS00107">
    <property type="entry name" value="PROTEIN_KINASE_ATP"/>
    <property type="match status" value="2"/>
</dbReference>
<feature type="compositionally biased region" description="Low complexity" evidence="2">
    <location>
        <begin position="997"/>
        <end position="1046"/>
    </location>
</feature>
<dbReference type="InterPro" id="IPR001245">
    <property type="entry name" value="Ser-Thr/Tyr_kinase_cat_dom"/>
</dbReference>
<feature type="domain" description="Protein kinase" evidence="4">
    <location>
        <begin position="900"/>
        <end position="1286"/>
    </location>
</feature>
<protein>
    <submittedName>
        <fullName evidence="5">Mitogen-activated kinase kinase kinase 13-A</fullName>
    </submittedName>
</protein>
<dbReference type="STRING" id="3076.A0A2P6TW53"/>
<reference evidence="5 6" key="1">
    <citation type="journal article" date="2018" name="Plant J.">
        <title>Genome sequences of Chlorella sorokiniana UTEX 1602 and Micractinium conductrix SAG 241.80: implications to maltose excretion by a green alga.</title>
        <authorList>
            <person name="Arriola M.B."/>
            <person name="Velmurugan N."/>
            <person name="Zhang Y."/>
            <person name="Plunkett M.H."/>
            <person name="Hondzo H."/>
            <person name="Barney B.M."/>
        </authorList>
    </citation>
    <scope>NUCLEOTIDE SEQUENCE [LARGE SCALE GENOMIC DNA]</scope>
    <source>
        <strain evidence="6">UTEX 1602</strain>
    </source>
</reference>
<feature type="signal peptide" evidence="3">
    <location>
        <begin position="1"/>
        <end position="22"/>
    </location>
</feature>
<evidence type="ECO:0000256" key="1">
    <source>
        <dbReference type="PROSITE-ProRule" id="PRU10141"/>
    </source>
</evidence>
<keyword evidence="6" id="KW-1185">Reference proteome</keyword>
<sequence>MCRFALGLTLLALLALAALTNARKVEVEDAEAMLKAVADPSVTEIVLQHGGRFNITAASRPAEAIQLRGRQLLMRGPQPGGAPTLVDGGGQSMVLQVIDGGRLVQQDLFVHDCILPTIPIFCFCYHGPHGHTELHNSTLADAHCSDTAASPGIKFVLGALLVAASRGKPPVQLDARRVWIEDSGVMATQETGGTWLFKNVTLMCTGSDTYPARNKLHELLQLPLSTPAALLAAALACAVAAAWQRSRSNRPGGLLLSDNLPEVAAARERGILIAERIGRGTFGEVYRGTLMRTGEVVAVKILQFPASEHKQARRVIRECRIAASTSHPNCVATHSHFTISVRRRLVHTHDASRSSGSTNWEKDGGYYFDQEYSCLDEDQDWETRFSSQLGSGSSEARSSRPGRASSAGRPQPSPLLLTCLVMEFCGSGTLNQAIQRGAFYCDTGQRELHEEFILRTARDIARGLDHLHSVLSLVHRDLSTNNVLLSPDAHDPRGFAAKLSDFGLSVAKQQWRTATTLEGKGTLAFMPPEAFGNDTEKLSETLDVYSMGICVYCMCSGGKSPYPDLTSYQLVARKMREAHQLAEGKPAAQLEPPPGTPSRLQAFIRRCCCDAEHRWSADDAAAPLAAKWRRALRLVLLALVYLHGAADAQQAAGRRVQVSTVPDLRDALADETVSQVLVMPSGTWNFSREEWGAGAVRLHRPVVMEGVPGPDGKPPYADLNQLTELVVVGANGSLHQRGIYVDDCMLPVMPLLCFAVGADEGSLMMEQLVICDASCTDISRSTAADWLLKSAYWATWKTSWVRVDERTIHINDTGDIRRMPPGVTWRILNSTFRCTGNDTHPLPAAAAGSSDDSSKARFATAMVAAMAMLVAGAYWLVNRNVVTVRPDENAEMAVARAKGIALLGVIGTGTFGRVYRAQYRGRTVAIKVLDFADADKRAAEQVNRECQYLMACRHPCITTCLTFFNVTVRCHGSRRERLLASRYLLAPDFANPQRQPEAGSGSERTSGGGEPAATAPAAAAAAPAAGQPALPAGEDQPSSSSAAATAQGPQVEAGGGTPTSTDGSDTSSLGGPTEGSMALLVMEYCSLGNLHRAITAGRFHGARRQPNLDWACRTALDVALGLDYIHTQQRVVHRDVSTNNILLALNPHDPRGFSAKLSDFGLSTVLAARQTHRTSQLKGTVDFMPPEMFTSGEVRFAVDIYSLGIVIYWLVAGEGPYAGLPPYQVVGRKLSEAHHKARLHLPNTMPPDLKRLVWDCTHSDPRERPTAAEVARRLAEITTTLDQPELAGQQAGSDSSD</sequence>
<dbReference type="PANTHER" id="PTHR44329:SF214">
    <property type="entry name" value="PROTEIN KINASE DOMAIN-CONTAINING PROTEIN"/>
    <property type="match status" value="1"/>
</dbReference>